<dbReference type="RefSeq" id="XP_044673703.1">
    <property type="nucleotide sequence ID" value="XM_044831317.1"/>
</dbReference>
<dbReference type="EMBL" id="JAHBCI010000012">
    <property type="protein sequence ID" value="KAG9494703.1"/>
    <property type="molecule type" value="Genomic_DNA"/>
</dbReference>
<feature type="compositionally biased region" description="Low complexity" evidence="1">
    <location>
        <begin position="269"/>
        <end position="283"/>
    </location>
</feature>
<evidence type="ECO:0000313" key="3">
    <source>
        <dbReference type="Proteomes" id="UP000827133"/>
    </source>
</evidence>
<accession>A0A9P8D3K3</accession>
<evidence type="ECO:0000256" key="1">
    <source>
        <dbReference type="SAM" id="MobiDB-lite"/>
    </source>
</evidence>
<name>A0A9P8D3K3_9HYPO</name>
<dbReference type="KEGG" id="fmu:J7337_013842"/>
<evidence type="ECO:0000313" key="2">
    <source>
        <dbReference type="EMBL" id="KAG9494703.1"/>
    </source>
</evidence>
<feature type="compositionally biased region" description="Polar residues" evidence="1">
    <location>
        <begin position="204"/>
        <end position="247"/>
    </location>
</feature>
<gene>
    <name evidence="2" type="ORF">J7337_013842</name>
</gene>
<organism evidence="2 3">
    <name type="scientific">Fusarium musae</name>
    <dbReference type="NCBI Taxonomy" id="1042133"/>
    <lineage>
        <taxon>Eukaryota</taxon>
        <taxon>Fungi</taxon>
        <taxon>Dikarya</taxon>
        <taxon>Ascomycota</taxon>
        <taxon>Pezizomycotina</taxon>
        <taxon>Sordariomycetes</taxon>
        <taxon>Hypocreomycetidae</taxon>
        <taxon>Hypocreales</taxon>
        <taxon>Nectriaceae</taxon>
        <taxon>Fusarium</taxon>
    </lineage>
</organism>
<feature type="region of interest" description="Disordered" evidence="1">
    <location>
        <begin position="195"/>
        <end position="297"/>
    </location>
</feature>
<dbReference type="Proteomes" id="UP000827133">
    <property type="component" value="Unassembled WGS sequence"/>
</dbReference>
<reference evidence="2" key="1">
    <citation type="journal article" date="2021" name="Mol. Plant Microbe Interact.">
        <title>Telomere to telomere genome assembly of Fusarium musae F31, causal agent of crown rot disease of banana.</title>
        <authorList>
            <person name="Degradi L."/>
            <person name="Tava V."/>
            <person name="Kunova A."/>
            <person name="Cortesi P."/>
            <person name="Saracchi M."/>
            <person name="Pasquali M."/>
        </authorList>
    </citation>
    <scope>NUCLEOTIDE SEQUENCE</scope>
    <source>
        <strain evidence="2">F31</strain>
    </source>
</reference>
<comment type="caution">
    <text evidence="2">The sequence shown here is derived from an EMBL/GenBank/DDBJ whole genome shotgun (WGS) entry which is preliminary data.</text>
</comment>
<sequence length="322" mass="35062">MEFDDFLEFPGRVAVAVQDAREDLLQKFTKSSAKFRKESNNKQQYSPPLTPVLKRKFRDTSLNFHLSRDENTEHARVEAWGRYLKEEIDKTVEKLIAYITTIKQIAINYPFRVENGMTGTPASSSAADTNAARTLINMRHSVINPVDVVGGDLSNDEGDGLDAPGDEMDVDQLPVSILTDGNRDMSVSSQVNLVPKEADRGSQGHDTNPSIPSTPRATSIIPSIPGTNIDKNNLVPLSSPASNNSDLSMPPTPRAFFSISPPPDTNIDNNNSTPPSPATNTIPRVTRSNSPPAQVDDHQLNALMTRAGTKATKICKKAKGKG</sequence>
<protein>
    <submittedName>
        <fullName evidence="2">Uncharacterized protein</fullName>
    </submittedName>
</protein>
<dbReference type="AlphaFoldDB" id="A0A9P8D3K3"/>
<proteinExistence type="predicted"/>
<dbReference type="GeneID" id="68321698"/>
<keyword evidence="3" id="KW-1185">Reference proteome</keyword>